<evidence type="ECO:0000259" key="2">
    <source>
        <dbReference type="PROSITE" id="PS51913"/>
    </source>
</evidence>
<name>A0A5J4QHA6_9ZZZZ</name>
<dbReference type="GO" id="GO:0006355">
    <property type="term" value="P:regulation of DNA-templated transcription"/>
    <property type="evidence" value="ECO:0007669"/>
    <property type="project" value="InterPro"/>
</dbReference>
<sequence length="166" mass="19277">MAKKTFLEIITDTLEKVQKPLSPQEIWQKAYELDILGDFESEGKTPWKTIGAYCYTDIQKGKELSSIIQTSKRPAQFFLRKYSDKIETEKTEDQSEKSPISNLYEKDLHPLLVTFLYSDLHFKAQAKTILHEGSTKASKGENEWLHPDIVGVYFPFNDYERLCCNE</sequence>
<proteinExistence type="predicted"/>
<reference evidence="3" key="1">
    <citation type="submission" date="2019-03" db="EMBL/GenBank/DDBJ databases">
        <title>Single cell metagenomics reveals metabolic interactions within the superorganism composed of flagellate Streblomastix strix and complex community of Bacteroidetes bacteria on its surface.</title>
        <authorList>
            <person name="Treitli S.C."/>
            <person name="Kolisko M."/>
            <person name="Husnik F."/>
            <person name="Keeling P."/>
            <person name="Hampl V."/>
        </authorList>
    </citation>
    <scope>NUCLEOTIDE SEQUENCE</scope>
    <source>
        <strain evidence="3">STM</strain>
    </source>
</reference>
<dbReference type="AlphaFoldDB" id="A0A5J4QHA6"/>
<organism evidence="3">
    <name type="scientific">termite gut metagenome</name>
    <dbReference type="NCBI Taxonomy" id="433724"/>
    <lineage>
        <taxon>unclassified sequences</taxon>
        <taxon>metagenomes</taxon>
        <taxon>organismal metagenomes</taxon>
    </lineage>
</organism>
<dbReference type="PROSITE" id="PS51913">
    <property type="entry name" value="HTH_HARE"/>
    <property type="match status" value="1"/>
</dbReference>
<dbReference type="InterPro" id="IPR007759">
    <property type="entry name" value="Asxl_HARE-HTH"/>
</dbReference>
<evidence type="ECO:0000256" key="1">
    <source>
        <dbReference type="ARBA" id="ARBA00023163"/>
    </source>
</evidence>
<keyword evidence="1" id="KW-0804">Transcription</keyword>
<feature type="domain" description="HTH HARE-type" evidence="2">
    <location>
        <begin position="4"/>
        <end position="82"/>
    </location>
</feature>
<gene>
    <name evidence="3" type="ORF">EZS27_029325</name>
</gene>
<accession>A0A5J4QHA6</accession>
<evidence type="ECO:0000313" key="3">
    <source>
        <dbReference type="EMBL" id="KAA6320965.1"/>
    </source>
</evidence>
<comment type="caution">
    <text evidence="3">The sequence shown here is derived from an EMBL/GenBank/DDBJ whole genome shotgun (WGS) entry which is preliminary data.</text>
</comment>
<protein>
    <recommendedName>
        <fullName evidence="2">HTH HARE-type domain-containing protein</fullName>
    </recommendedName>
</protein>
<dbReference type="Pfam" id="PF05066">
    <property type="entry name" value="HARE-HTH"/>
    <property type="match status" value="1"/>
</dbReference>
<dbReference type="EMBL" id="SNRY01003441">
    <property type="protein sequence ID" value="KAA6320965.1"/>
    <property type="molecule type" value="Genomic_DNA"/>
</dbReference>